<dbReference type="PRINTS" id="PR00756">
    <property type="entry name" value="ALADIPTASE"/>
</dbReference>
<dbReference type="Proteomes" id="UP000681340">
    <property type="component" value="Unassembled WGS sequence"/>
</dbReference>
<dbReference type="Gene3D" id="2.60.40.1730">
    <property type="entry name" value="tricorn interacting facor f3 domain"/>
    <property type="match status" value="1"/>
</dbReference>
<evidence type="ECO:0000256" key="8">
    <source>
        <dbReference type="ARBA" id="ARBA00022801"/>
    </source>
</evidence>
<evidence type="ECO:0000256" key="10">
    <source>
        <dbReference type="ARBA" id="ARBA00023049"/>
    </source>
</evidence>
<dbReference type="GO" id="GO:0006508">
    <property type="term" value="P:proteolysis"/>
    <property type="evidence" value="ECO:0007669"/>
    <property type="project" value="UniProtKB-KW"/>
</dbReference>
<keyword evidence="10" id="KW-0482">Metalloprotease</keyword>
<dbReference type="AlphaFoldDB" id="A0A919VIZ4"/>
<evidence type="ECO:0000259" key="15">
    <source>
        <dbReference type="Pfam" id="PF17900"/>
    </source>
</evidence>
<evidence type="ECO:0000256" key="6">
    <source>
        <dbReference type="ARBA" id="ARBA00022670"/>
    </source>
</evidence>
<evidence type="ECO:0000256" key="5">
    <source>
        <dbReference type="ARBA" id="ARBA00015611"/>
    </source>
</evidence>
<dbReference type="InterPro" id="IPR014782">
    <property type="entry name" value="Peptidase_M1_dom"/>
</dbReference>
<dbReference type="InterPro" id="IPR042097">
    <property type="entry name" value="Aminopeptidase_N-like_N_sf"/>
</dbReference>
<evidence type="ECO:0000256" key="11">
    <source>
        <dbReference type="ARBA" id="ARBA00029811"/>
    </source>
</evidence>
<dbReference type="Gene3D" id="1.10.390.10">
    <property type="entry name" value="Neutral Protease Domain 2"/>
    <property type="match status" value="1"/>
</dbReference>
<evidence type="ECO:0000256" key="12">
    <source>
        <dbReference type="ARBA" id="ARBA00031533"/>
    </source>
</evidence>
<evidence type="ECO:0000256" key="4">
    <source>
        <dbReference type="ARBA" id="ARBA00012564"/>
    </source>
</evidence>
<name>A0A919VIZ4_9ACTN</name>
<comment type="similarity">
    <text evidence="3">Belongs to the peptidase M1 family.</text>
</comment>
<organism evidence="16 17">
    <name type="scientific">Actinoplanes auranticolor</name>
    <dbReference type="NCBI Taxonomy" id="47988"/>
    <lineage>
        <taxon>Bacteria</taxon>
        <taxon>Bacillati</taxon>
        <taxon>Actinomycetota</taxon>
        <taxon>Actinomycetes</taxon>
        <taxon>Micromonosporales</taxon>
        <taxon>Micromonosporaceae</taxon>
        <taxon>Actinoplanes</taxon>
    </lineage>
</organism>
<dbReference type="InterPro" id="IPR027268">
    <property type="entry name" value="Peptidase_M4/M1_CTD_sf"/>
</dbReference>
<sequence length="506" mass="53741">MAGLWSSLRSRPAPTRGFAALSQGARNVGAVMQRANKARTAVAVLTALVLAGCSGDDETARPTPSPSPPPSFAPGAEGAGDAYFPKYGNGGYDVAGYDLKLDYAPATGQLGGTATITATATQDLSAFHLDLARLVAGKVTVDGRAATSRADGNELVVTPAAGIVKGRSFTVVVEYSGKPQPLSNQALGVGGWLRTKDGAFALGQPESASTWFPVNDHPSDKATFTLAMTVPAGVEVLSNGVPGARATSAGRTTWRWAESKPLASYLAFVVIGQYRVQSTTHGGRPMVIALPESLPATSNAARSLARTGAVTDFLANLFGPYPFDANGGVVLDDDRVGYALETQSRPVYGNTFFAERPNTTVVVHELAHQWYGDSVALARWQDIWLNEGFATYAEWLWLEHEGERTAQQSFDRAYAGFDWSVPTGDPGPDRLFGDAVYQRGAMTVHALRRTIGDPAFFALLKSWPAEHRDGNATTEDFIAAAERAAGKDLGDLFEAWLFGTQKPPQP</sequence>
<proteinExistence type="inferred from homology"/>
<dbReference type="SUPFAM" id="SSF63737">
    <property type="entry name" value="Leukotriene A4 hydrolase N-terminal domain"/>
    <property type="match status" value="1"/>
</dbReference>
<dbReference type="InterPro" id="IPR001930">
    <property type="entry name" value="Peptidase_M1"/>
</dbReference>
<feature type="domain" description="Aminopeptidase N-like N-terminal" evidence="15">
    <location>
        <begin position="97"/>
        <end position="266"/>
    </location>
</feature>
<dbReference type="Pfam" id="PF17900">
    <property type="entry name" value="Peptidase_M1_N"/>
    <property type="match status" value="1"/>
</dbReference>
<comment type="catalytic activity">
    <reaction evidence="1">
        <text>Release of an N-terminal amino acid, Xaa-|-Yaa- from a peptide, amide or arylamide. Xaa is preferably Ala, but may be most amino acids including Pro (slow action). When a terminal hydrophobic residue is followed by a prolyl residue, the two may be released as an intact Xaa-Pro dipeptide.</text>
        <dbReference type="EC" id="3.4.11.2"/>
    </reaction>
</comment>
<keyword evidence="7" id="KW-0479">Metal-binding</keyword>
<gene>
    <name evidence="16" type="ORF">Aau02nite_05910</name>
</gene>
<dbReference type="EMBL" id="BOQL01000005">
    <property type="protein sequence ID" value="GIM63721.1"/>
    <property type="molecule type" value="Genomic_DNA"/>
</dbReference>
<dbReference type="CDD" id="cd09603">
    <property type="entry name" value="M1_APN_like"/>
    <property type="match status" value="1"/>
</dbReference>
<dbReference type="PANTHER" id="PTHR11533:SF297">
    <property type="entry name" value="AMINOPEPTIDASE N"/>
    <property type="match status" value="1"/>
</dbReference>
<dbReference type="EC" id="3.4.11.2" evidence="4"/>
<dbReference type="GO" id="GO:0008270">
    <property type="term" value="F:zinc ion binding"/>
    <property type="evidence" value="ECO:0007669"/>
    <property type="project" value="InterPro"/>
</dbReference>
<feature type="domain" description="Peptidase M1 membrane alanine aminopeptidase" evidence="14">
    <location>
        <begin position="356"/>
        <end position="496"/>
    </location>
</feature>
<dbReference type="InterPro" id="IPR050344">
    <property type="entry name" value="Peptidase_M1_aminopeptidases"/>
</dbReference>
<comment type="caution">
    <text evidence="16">The sequence shown here is derived from an EMBL/GenBank/DDBJ whole genome shotgun (WGS) entry which is preliminary data.</text>
</comment>
<evidence type="ECO:0000256" key="13">
    <source>
        <dbReference type="SAM" id="MobiDB-lite"/>
    </source>
</evidence>
<feature type="region of interest" description="Disordered" evidence="13">
    <location>
        <begin position="56"/>
        <end position="77"/>
    </location>
</feature>
<dbReference type="SUPFAM" id="SSF55486">
    <property type="entry name" value="Metalloproteases ('zincins'), catalytic domain"/>
    <property type="match status" value="1"/>
</dbReference>
<keyword evidence="17" id="KW-1185">Reference proteome</keyword>
<feature type="compositionally biased region" description="Pro residues" evidence="13">
    <location>
        <begin position="63"/>
        <end position="72"/>
    </location>
</feature>
<evidence type="ECO:0000256" key="9">
    <source>
        <dbReference type="ARBA" id="ARBA00022833"/>
    </source>
</evidence>
<dbReference type="Pfam" id="PF01433">
    <property type="entry name" value="Peptidase_M1"/>
    <property type="match status" value="1"/>
</dbReference>
<accession>A0A919VIZ4</accession>
<reference evidence="16" key="1">
    <citation type="submission" date="2021-03" db="EMBL/GenBank/DDBJ databases">
        <title>Whole genome shotgun sequence of Actinoplanes auranticolor NBRC 12245.</title>
        <authorList>
            <person name="Komaki H."/>
            <person name="Tamura T."/>
        </authorList>
    </citation>
    <scope>NUCLEOTIDE SEQUENCE</scope>
    <source>
        <strain evidence="16">NBRC 12245</strain>
    </source>
</reference>
<keyword evidence="8" id="KW-0378">Hydrolase</keyword>
<dbReference type="GO" id="GO:0016285">
    <property type="term" value="F:alanyl aminopeptidase activity"/>
    <property type="evidence" value="ECO:0007669"/>
    <property type="project" value="UniProtKB-EC"/>
</dbReference>
<evidence type="ECO:0000256" key="7">
    <source>
        <dbReference type="ARBA" id="ARBA00022723"/>
    </source>
</evidence>
<dbReference type="GO" id="GO:0008237">
    <property type="term" value="F:metallopeptidase activity"/>
    <property type="evidence" value="ECO:0007669"/>
    <property type="project" value="UniProtKB-KW"/>
</dbReference>
<evidence type="ECO:0000256" key="1">
    <source>
        <dbReference type="ARBA" id="ARBA00000098"/>
    </source>
</evidence>
<dbReference type="PANTHER" id="PTHR11533">
    <property type="entry name" value="PROTEASE M1 ZINC METALLOPROTEASE"/>
    <property type="match status" value="1"/>
</dbReference>
<comment type="cofactor">
    <cofactor evidence="2">
        <name>Zn(2+)</name>
        <dbReference type="ChEBI" id="CHEBI:29105"/>
    </cofactor>
</comment>
<keyword evidence="6" id="KW-0645">Protease</keyword>
<evidence type="ECO:0000256" key="2">
    <source>
        <dbReference type="ARBA" id="ARBA00001947"/>
    </source>
</evidence>
<evidence type="ECO:0000259" key="14">
    <source>
        <dbReference type="Pfam" id="PF01433"/>
    </source>
</evidence>
<keyword evidence="9" id="KW-0862">Zinc</keyword>
<evidence type="ECO:0000256" key="3">
    <source>
        <dbReference type="ARBA" id="ARBA00010136"/>
    </source>
</evidence>
<protein>
    <recommendedName>
        <fullName evidence="5">Aminopeptidase N</fullName>
        <ecNumber evidence="4">3.4.11.2</ecNumber>
    </recommendedName>
    <alternativeName>
        <fullName evidence="11">Alanine aminopeptidase</fullName>
    </alternativeName>
    <alternativeName>
        <fullName evidence="12">Lysyl aminopeptidase</fullName>
    </alternativeName>
</protein>
<evidence type="ECO:0000313" key="17">
    <source>
        <dbReference type="Proteomes" id="UP000681340"/>
    </source>
</evidence>
<evidence type="ECO:0000313" key="16">
    <source>
        <dbReference type="EMBL" id="GIM63721.1"/>
    </source>
</evidence>
<dbReference type="InterPro" id="IPR045357">
    <property type="entry name" value="Aminopeptidase_N-like_N"/>
</dbReference>